<evidence type="ECO:0000313" key="3">
    <source>
        <dbReference type="Proteomes" id="UP000071533"/>
    </source>
</evidence>
<proteinExistence type="predicted"/>
<keyword evidence="1" id="KW-0472">Membrane</keyword>
<feature type="transmembrane region" description="Helical" evidence="1">
    <location>
        <begin position="37"/>
        <end position="58"/>
    </location>
</feature>
<evidence type="ECO:0000256" key="1">
    <source>
        <dbReference type="SAM" id="Phobius"/>
    </source>
</evidence>
<accession>A0A0Z8I4H3</accession>
<sequence>MQIELKFIKSSQQRLILIFEEYKYETWTQVFIYPSDSWAFVSLTCDFTVGAFAILGLINKQK</sequence>
<reference evidence="2 3" key="1">
    <citation type="submission" date="2016-02" db="EMBL/GenBank/DDBJ databases">
        <authorList>
            <consortium name="Pathogen Informatics"/>
        </authorList>
    </citation>
    <scope>NUCLEOTIDE SEQUENCE [LARGE SCALE GENOMIC DNA]</scope>
    <source>
        <strain evidence="2 3">LSS69</strain>
    </source>
</reference>
<dbReference type="Proteomes" id="UP000071533">
    <property type="component" value="Unassembled WGS sequence"/>
</dbReference>
<dbReference type="AlphaFoldDB" id="A0A0Z8I4H3"/>
<evidence type="ECO:0000313" key="2">
    <source>
        <dbReference type="EMBL" id="CYV28808.1"/>
    </source>
</evidence>
<protein>
    <submittedName>
        <fullName evidence="2">Uncharacterized protein</fullName>
    </submittedName>
</protein>
<keyword evidence="1" id="KW-1133">Transmembrane helix</keyword>
<name>A0A0Z8I4H3_STRSU</name>
<keyword evidence="1" id="KW-0812">Transmembrane</keyword>
<organism evidence="2 3">
    <name type="scientific">Streptococcus suis</name>
    <dbReference type="NCBI Taxonomy" id="1307"/>
    <lineage>
        <taxon>Bacteria</taxon>
        <taxon>Bacillati</taxon>
        <taxon>Bacillota</taxon>
        <taxon>Bacilli</taxon>
        <taxon>Lactobacillales</taxon>
        <taxon>Streptococcaceae</taxon>
        <taxon>Streptococcus</taxon>
    </lineage>
</organism>
<gene>
    <name evidence="2" type="ORF">ERS132431_00463</name>
</gene>
<dbReference type="EMBL" id="FIHS01000004">
    <property type="protein sequence ID" value="CYV28808.1"/>
    <property type="molecule type" value="Genomic_DNA"/>
</dbReference>